<dbReference type="EMBL" id="PGCI01001280">
    <property type="protein sequence ID" value="PLW05891.1"/>
    <property type="molecule type" value="Genomic_DNA"/>
</dbReference>
<evidence type="ECO:0000313" key="3">
    <source>
        <dbReference type="Proteomes" id="UP000235392"/>
    </source>
</evidence>
<gene>
    <name evidence="2" type="ORF">PCASD_25604</name>
</gene>
<feature type="region of interest" description="Disordered" evidence="1">
    <location>
        <begin position="113"/>
        <end position="144"/>
    </location>
</feature>
<organism evidence="2 3">
    <name type="scientific">Puccinia coronata f. sp. avenae</name>
    <dbReference type="NCBI Taxonomy" id="200324"/>
    <lineage>
        <taxon>Eukaryota</taxon>
        <taxon>Fungi</taxon>
        <taxon>Dikarya</taxon>
        <taxon>Basidiomycota</taxon>
        <taxon>Pucciniomycotina</taxon>
        <taxon>Pucciniomycetes</taxon>
        <taxon>Pucciniales</taxon>
        <taxon>Pucciniaceae</taxon>
        <taxon>Puccinia</taxon>
    </lineage>
</organism>
<evidence type="ECO:0000313" key="2">
    <source>
        <dbReference type="EMBL" id="PLW05891.1"/>
    </source>
</evidence>
<sequence>MKLVHHQPLSSAPPPGLPPLHHHLPVTPAWDPNAMEIDATTMRLGNRPPFIINISRSLCRAWNLCFCCLKPVFPVTHTSCLNCLNPPITLAQCEAFFKHCQQSTATTSVAAIQSEPRSEDLLGPPLTYHPTEDFQQEPGPLAEA</sequence>
<dbReference type="AlphaFoldDB" id="A0A2N5RY29"/>
<accession>A0A2N5RY29</accession>
<proteinExistence type="predicted"/>
<name>A0A2N5RY29_9BASI</name>
<protein>
    <submittedName>
        <fullName evidence="2">Uncharacterized protein</fullName>
    </submittedName>
</protein>
<dbReference type="Proteomes" id="UP000235392">
    <property type="component" value="Unassembled WGS sequence"/>
</dbReference>
<evidence type="ECO:0000256" key="1">
    <source>
        <dbReference type="SAM" id="MobiDB-lite"/>
    </source>
</evidence>
<comment type="caution">
    <text evidence="2">The sequence shown here is derived from an EMBL/GenBank/DDBJ whole genome shotgun (WGS) entry which is preliminary data.</text>
</comment>
<reference evidence="2 3" key="1">
    <citation type="submission" date="2017-11" db="EMBL/GenBank/DDBJ databases">
        <title>De novo assembly and phasing of dikaryotic genomes from two isolates of Puccinia coronata f. sp. avenae, the causal agent of oat crown rust.</title>
        <authorList>
            <person name="Miller M.E."/>
            <person name="Zhang Y."/>
            <person name="Omidvar V."/>
            <person name="Sperschneider J."/>
            <person name="Schwessinger B."/>
            <person name="Raley C."/>
            <person name="Palmer J.M."/>
            <person name="Garnica D."/>
            <person name="Upadhyaya N."/>
            <person name="Rathjen J."/>
            <person name="Taylor J.M."/>
            <person name="Park R.F."/>
            <person name="Dodds P.N."/>
            <person name="Hirsch C.D."/>
            <person name="Kianian S.F."/>
            <person name="Figueroa M."/>
        </authorList>
    </citation>
    <scope>NUCLEOTIDE SEQUENCE [LARGE SCALE GENOMIC DNA]</scope>
    <source>
        <strain evidence="2">12SD80</strain>
    </source>
</reference>
<feature type="non-terminal residue" evidence="2">
    <location>
        <position position="144"/>
    </location>
</feature>